<comment type="subcellular location">
    <subcellularLocation>
        <location evidence="1 10">Cell outer membrane</location>
        <topology evidence="1 10">Multi-pass membrane protein</topology>
    </subcellularLocation>
</comment>
<proteinExistence type="inferred from homology"/>
<evidence type="ECO:0000256" key="10">
    <source>
        <dbReference type="PROSITE-ProRule" id="PRU01360"/>
    </source>
</evidence>
<dbReference type="EMBL" id="VICD02000100">
    <property type="protein sequence ID" value="KAB8192926.1"/>
    <property type="molecule type" value="Genomic_DNA"/>
</dbReference>
<dbReference type="Pfam" id="PF00593">
    <property type="entry name" value="TonB_dep_Rec_b-barrel"/>
    <property type="match status" value="1"/>
</dbReference>
<keyword evidence="8 10" id="KW-0472">Membrane</keyword>
<dbReference type="PANTHER" id="PTHR47234">
    <property type="match status" value="1"/>
</dbReference>
<dbReference type="InterPro" id="IPR011662">
    <property type="entry name" value="Secretin/TonB_short_N"/>
</dbReference>
<evidence type="ECO:0000256" key="2">
    <source>
        <dbReference type="ARBA" id="ARBA00022448"/>
    </source>
</evidence>
<keyword evidence="4" id="KW-0410">Iron transport</keyword>
<keyword evidence="7 11" id="KW-0798">TonB box</keyword>
<dbReference type="InterPro" id="IPR012910">
    <property type="entry name" value="Plug_dom"/>
</dbReference>
<evidence type="ECO:0000256" key="1">
    <source>
        <dbReference type="ARBA" id="ARBA00004571"/>
    </source>
</evidence>
<dbReference type="InterPro" id="IPR036942">
    <property type="entry name" value="Beta-barrel_TonB_sf"/>
</dbReference>
<dbReference type="InterPro" id="IPR000531">
    <property type="entry name" value="Beta-barrel_TonB"/>
</dbReference>
<comment type="similarity">
    <text evidence="10 11">Belongs to the TonB-dependent receptor family.</text>
</comment>
<dbReference type="InterPro" id="IPR037066">
    <property type="entry name" value="Plug_dom_sf"/>
</dbReference>
<dbReference type="Gene3D" id="3.55.50.30">
    <property type="match status" value="1"/>
</dbReference>
<keyword evidence="3 10" id="KW-1134">Transmembrane beta strand</keyword>
<evidence type="ECO:0000256" key="5">
    <source>
        <dbReference type="ARBA" id="ARBA00022692"/>
    </source>
</evidence>
<evidence type="ECO:0000313" key="13">
    <source>
        <dbReference type="EMBL" id="KAB8192926.1"/>
    </source>
</evidence>
<keyword evidence="2 10" id="KW-0813">Transport</keyword>
<dbReference type="Pfam" id="PF07715">
    <property type="entry name" value="Plug"/>
    <property type="match status" value="1"/>
</dbReference>
<evidence type="ECO:0000256" key="7">
    <source>
        <dbReference type="ARBA" id="ARBA00023077"/>
    </source>
</evidence>
<dbReference type="PROSITE" id="PS52016">
    <property type="entry name" value="TONB_DEPENDENT_REC_3"/>
    <property type="match status" value="1"/>
</dbReference>
<gene>
    <name evidence="13" type="ORF">FKV24_006795</name>
</gene>
<dbReference type="Proteomes" id="UP000320431">
    <property type="component" value="Unassembled WGS sequence"/>
</dbReference>
<dbReference type="Gene3D" id="2.40.170.20">
    <property type="entry name" value="TonB-dependent receptor, beta-barrel domain"/>
    <property type="match status" value="1"/>
</dbReference>
<evidence type="ECO:0000256" key="6">
    <source>
        <dbReference type="ARBA" id="ARBA00023004"/>
    </source>
</evidence>
<dbReference type="SUPFAM" id="SSF56935">
    <property type="entry name" value="Porins"/>
    <property type="match status" value="1"/>
</dbReference>
<accession>A0A508AVT4</accession>
<keyword evidence="5 10" id="KW-0812">Transmembrane</keyword>
<name>A0A508AVT4_9GAMM</name>
<reference evidence="13 14" key="1">
    <citation type="submission" date="2019-10" db="EMBL/GenBank/DDBJ databases">
        <title>Lysobacter alkalisoli sp. nov., isolated from saline-alkaline soil.</title>
        <authorList>
            <person name="Sun J.-Q."/>
        </authorList>
    </citation>
    <scope>NUCLEOTIDE SEQUENCE [LARGE SCALE GENOMIC DNA]</scope>
    <source>
        <strain evidence="13 14">KCTC 42381</strain>
    </source>
</reference>
<dbReference type="CDD" id="cd01347">
    <property type="entry name" value="ligand_gated_channel"/>
    <property type="match status" value="1"/>
</dbReference>
<evidence type="ECO:0000259" key="12">
    <source>
        <dbReference type="SMART" id="SM00965"/>
    </source>
</evidence>
<evidence type="ECO:0000256" key="9">
    <source>
        <dbReference type="ARBA" id="ARBA00023237"/>
    </source>
</evidence>
<evidence type="ECO:0000256" key="4">
    <source>
        <dbReference type="ARBA" id="ARBA00022496"/>
    </source>
</evidence>
<evidence type="ECO:0000256" key="3">
    <source>
        <dbReference type="ARBA" id="ARBA00022452"/>
    </source>
</evidence>
<comment type="caution">
    <text evidence="13">The sequence shown here is derived from an EMBL/GenBank/DDBJ whole genome shotgun (WGS) entry which is preliminary data.</text>
</comment>
<keyword evidence="13" id="KW-0675">Receptor</keyword>
<dbReference type="Pfam" id="PF07660">
    <property type="entry name" value="STN"/>
    <property type="match status" value="1"/>
</dbReference>
<keyword evidence="4" id="KW-0406">Ion transport</keyword>
<evidence type="ECO:0000256" key="11">
    <source>
        <dbReference type="RuleBase" id="RU003357"/>
    </source>
</evidence>
<keyword evidence="6" id="KW-0408">Iron</keyword>
<organism evidence="13 14">
    <name type="scientific">Marilutibacter maris</name>
    <dbReference type="NCBI Taxonomy" id="1605891"/>
    <lineage>
        <taxon>Bacteria</taxon>
        <taxon>Pseudomonadati</taxon>
        <taxon>Pseudomonadota</taxon>
        <taxon>Gammaproteobacteria</taxon>
        <taxon>Lysobacterales</taxon>
        <taxon>Lysobacteraceae</taxon>
        <taxon>Marilutibacter</taxon>
    </lineage>
</organism>
<evidence type="ECO:0000256" key="8">
    <source>
        <dbReference type="ARBA" id="ARBA00023136"/>
    </source>
</evidence>
<sequence length="984" mass="108256">MLVPVPPRITRVCLVIAVCGVLSLHTDGAWAVEPSAAESGASTEQLQLDLPGGTLDGALKALALRSGIQILYAPGQVESRRARALNGRMTLEHALRYLLEGSELRAERVNADTFVLKTVVAPKPEQAAAPAPALMPRQRAVDMDRVEVTGSRIPRIDIDAITPSPMTLITREDIEASGYQTLFELLRFQPGMIGHHPVAVAADGGANFQQPFNVAATTSLSALGPRATLFLVDGQRVANHALTSAELGGLTDLDAIPLSLVDRVEILRGGASAIYGADAIAGVVNIILRKRQKGGEALIRYGLSERGDAGERRLSLSHGFDTPRGGSGMLAADWFDREALAGDARDWHTRDHSRDGLSDRRVWLGHYYRFLGLDNVLQPARAECGNAPAEVIDADCRFDQARYTDLQPASRRLWLYGHLSEPMWEGATLELDLRYGEAQQELRRPPFFGSVGLPPGHPDRYRGFSVFSLFLGPPETRLNYTFFELGPITSRTDNRTLDVGAALKGWRGDWAWDVSLSHHANRVVSRIDGQVSLEEFLRPDNLDRYRLDGTPNAAELLAAISPTFTLRGEATLQQLSAGLEGPLFKLPGGVARLAVGGEFLRNGLVNEPDARLLKDDLALGTPKTARDDHRNSAALYTELGLPLRDNLQAELALRYDDPQDYGSRVSPKLGLKWSPHENLTFRATAATGYRVPSLFELRRPNVIPESKLVPASDALRPCLEEVIIDPLIRQVVGQLAPSYCRVDLGAFENPDLVPETSRSHTLGMVWAPSPDFSLSFDHFRIHRDNEIAQGNLLDSPEAFPESAQRDKDGRLVGIDSYYQNIGRSDIRGWEAEMRWRVEAGDAGRLSLTAAVHHLSRVDRRVGDGRPFYDHAGYGAPTTNLLGSVQWARGNWTHTLALRARGPYQVGSPVTGCPGYNRGRCRTPGRGVLDLDIAYNGIPGWRLGLNVRDLADRDPVNYDIERDGYDIAYDDPRGRYLLLSARYRF</sequence>
<evidence type="ECO:0000313" key="14">
    <source>
        <dbReference type="Proteomes" id="UP000320431"/>
    </source>
</evidence>
<dbReference type="GO" id="GO:0009279">
    <property type="term" value="C:cell outer membrane"/>
    <property type="evidence" value="ECO:0007669"/>
    <property type="project" value="UniProtKB-SubCell"/>
</dbReference>
<dbReference type="AlphaFoldDB" id="A0A508AVT4"/>
<dbReference type="Gene3D" id="2.170.130.10">
    <property type="entry name" value="TonB-dependent receptor, plug domain"/>
    <property type="match status" value="1"/>
</dbReference>
<dbReference type="GO" id="GO:0006826">
    <property type="term" value="P:iron ion transport"/>
    <property type="evidence" value="ECO:0007669"/>
    <property type="project" value="UniProtKB-KW"/>
</dbReference>
<dbReference type="PANTHER" id="PTHR47234:SF1">
    <property type="entry name" value="TONB-DEPENDENT RECEPTOR"/>
    <property type="match status" value="1"/>
</dbReference>
<dbReference type="SMART" id="SM00965">
    <property type="entry name" value="STN"/>
    <property type="match status" value="1"/>
</dbReference>
<protein>
    <submittedName>
        <fullName evidence="13">TonB-dependent receptor</fullName>
    </submittedName>
</protein>
<dbReference type="InterPro" id="IPR039426">
    <property type="entry name" value="TonB-dep_rcpt-like"/>
</dbReference>
<feature type="domain" description="Secretin/TonB short N-terminal" evidence="12">
    <location>
        <begin position="68"/>
        <end position="119"/>
    </location>
</feature>
<keyword evidence="9 10" id="KW-0998">Cell outer membrane</keyword>